<feature type="non-terminal residue" evidence="1">
    <location>
        <position position="581"/>
    </location>
</feature>
<comment type="caution">
    <text evidence="1">The sequence shown here is derived from an EMBL/GenBank/DDBJ whole genome shotgun (WGS) entry which is preliminary data.</text>
</comment>
<dbReference type="Proteomes" id="UP000805193">
    <property type="component" value="Unassembled WGS sequence"/>
</dbReference>
<sequence length="581" mass="63130">MPPKRNSRNLRSQSARPAGHPHAPDEDGSPAPATTPAGAGSQCQPFASYPAPPSGGLAPPSGASLPPPTAELVGALTSALRAAFPEIRPRHPHFPAMAQPVATATDDDEENLIFGYFAASQDPPGRYRTRIPDPESDDSDSKFDSSPERERGQYPRHIRPRRDPTGTRGQRLFTTTDPPTKRDFRNALIYVDRASRSGTASPTPEHPPSCGFLTEYAYSTTLLSPAGPRPSRGTPTPVPPTFWEPRSPHHRPLLLHPTVQVDQPDVAAAPPKRPACVAVLPLPRTLGPLAPVGFPGLRPAPPFSTTDLLDHPEASVLSLHPDEEFFLEAVSTDGRRIGRRRLSTRDTATEIKHVLDSILSRLRVNTESNVREDRQCARQLDGLSAWWFRPQTPWLAAHCAPTIPVFPAARSERSPRGPWPRRIGGGGQRAGPPFRLKLSPLPLLSAPQWPPFWGFRGRLATRHGGGHSGVNQLGGVYVNGRPLPDSTRQKIVELAHSGARPCDISRILQVSNGCVSKILGRYYETGSIRPRAIGGSKPRVATPDVVSKIAGFKRECPSIFAWEIRDRLLSEGMCSGDNVPS</sequence>
<reference evidence="1 2" key="1">
    <citation type="journal article" date="2020" name="Cell">
        <title>Large-Scale Comparative Analyses of Tick Genomes Elucidate Their Genetic Diversity and Vector Capacities.</title>
        <authorList>
            <consortium name="Tick Genome and Microbiome Consortium (TIGMIC)"/>
            <person name="Jia N."/>
            <person name="Wang J."/>
            <person name="Shi W."/>
            <person name="Du L."/>
            <person name="Sun Y."/>
            <person name="Zhan W."/>
            <person name="Jiang J.F."/>
            <person name="Wang Q."/>
            <person name="Zhang B."/>
            <person name="Ji P."/>
            <person name="Bell-Sakyi L."/>
            <person name="Cui X.M."/>
            <person name="Yuan T.T."/>
            <person name="Jiang B.G."/>
            <person name="Yang W.F."/>
            <person name="Lam T.T."/>
            <person name="Chang Q.C."/>
            <person name="Ding S.J."/>
            <person name="Wang X.J."/>
            <person name="Zhu J.G."/>
            <person name="Ruan X.D."/>
            <person name="Zhao L."/>
            <person name="Wei J.T."/>
            <person name="Ye R.Z."/>
            <person name="Que T.C."/>
            <person name="Du C.H."/>
            <person name="Zhou Y.H."/>
            <person name="Cheng J.X."/>
            <person name="Dai P.F."/>
            <person name="Guo W.B."/>
            <person name="Han X.H."/>
            <person name="Huang E.J."/>
            <person name="Li L.F."/>
            <person name="Wei W."/>
            <person name="Gao Y.C."/>
            <person name="Liu J.Z."/>
            <person name="Shao H.Z."/>
            <person name="Wang X."/>
            <person name="Wang C.C."/>
            <person name="Yang T.C."/>
            <person name="Huo Q.B."/>
            <person name="Li W."/>
            <person name="Chen H.Y."/>
            <person name="Chen S.E."/>
            <person name="Zhou L.G."/>
            <person name="Ni X.B."/>
            <person name="Tian J.H."/>
            <person name="Sheng Y."/>
            <person name="Liu T."/>
            <person name="Pan Y.S."/>
            <person name="Xia L.Y."/>
            <person name="Li J."/>
            <person name="Zhao F."/>
            <person name="Cao W.C."/>
        </authorList>
    </citation>
    <scope>NUCLEOTIDE SEQUENCE [LARGE SCALE GENOMIC DNA]</scope>
    <source>
        <strain evidence="1">Iper-2018</strain>
    </source>
</reference>
<gene>
    <name evidence="1" type="ORF">HPB47_007399</name>
</gene>
<evidence type="ECO:0000313" key="2">
    <source>
        <dbReference type="Proteomes" id="UP000805193"/>
    </source>
</evidence>
<protein>
    <submittedName>
        <fullName evidence="1">Uncharacterized protein</fullName>
    </submittedName>
</protein>
<dbReference type="EMBL" id="JABSTQ010011071">
    <property type="protein sequence ID" value="KAG0415423.1"/>
    <property type="molecule type" value="Genomic_DNA"/>
</dbReference>
<keyword evidence="2" id="KW-1185">Reference proteome</keyword>
<evidence type="ECO:0000313" key="1">
    <source>
        <dbReference type="EMBL" id="KAG0415423.1"/>
    </source>
</evidence>
<accession>A0AC60P7K2</accession>
<name>A0AC60P7K2_IXOPE</name>
<organism evidence="1 2">
    <name type="scientific">Ixodes persulcatus</name>
    <name type="common">Taiga tick</name>
    <dbReference type="NCBI Taxonomy" id="34615"/>
    <lineage>
        <taxon>Eukaryota</taxon>
        <taxon>Metazoa</taxon>
        <taxon>Ecdysozoa</taxon>
        <taxon>Arthropoda</taxon>
        <taxon>Chelicerata</taxon>
        <taxon>Arachnida</taxon>
        <taxon>Acari</taxon>
        <taxon>Parasitiformes</taxon>
        <taxon>Ixodida</taxon>
        <taxon>Ixodoidea</taxon>
        <taxon>Ixodidae</taxon>
        <taxon>Ixodinae</taxon>
        <taxon>Ixodes</taxon>
    </lineage>
</organism>
<proteinExistence type="predicted"/>